<dbReference type="InterPro" id="IPR010056">
    <property type="entry name" value="Phage_rep_org__N"/>
</dbReference>
<dbReference type="NCBIfam" id="TIGR01714">
    <property type="entry name" value="phage_rep_org_N"/>
    <property type="match status" value="1"/>
</dbReference>
<feature type="region of interest" description="Disordered" evidence="1">
    <location>
        <begin position="203"/>
        <end position="226"/>
    </location>
</feature>
<evidence type="ECO:0000313" key="4">
    <source>
        <dbReference type="Proteomes" id="UP001519921"/>
    </source>
</evidence>
<evidence type="ECO:0000256" key="1">
    <source>
        <dbReference type="SAM" id="MobiDB-lite"/>
    </source>
</evidence>
<feature type="domain" description="Phage replisome organiser N-terminal" evidence="2">
    <location>
        <begin position="6"/>
        <end position="124"/>
    </location>
</feature>
<proteinExistence type="predicted"/>
<name>A0ABS7ASH3_9CLOT</name>
<dbReference type="EMBL" id="JAHXPT010000016">
    <property type="protein sequence ID" value="MBW6411623.1"/>
    <property type="molecule type" value="Genomic_DNA"/>
</dbReference>
<organism evidence="3 4">
    <name type="scientific">Clostridium weizhouense</name>
    <dbReference type="NCBI Taxonomy" id="2859781"/>
    <lineage>
        <taxon>Bacteria</taxon>
        <taxon>Bacillati</taxon>
        <taxon>Bacillota</taxon>
        <taxon>Clostridia</taxon>
        <taxon>Eubacteriales</taxon>
        <taxon>Clostridiaceae</taxon>
        <taxon>Clostridium</taxon>
    </lineage>
</organism>
<comment type="caution">
    <text evidence="3">The sequence shown here is derived from an EMBL/GenBank/DDBJ whole genome shotgun (WGS) entry which is preliminary data.</text>
</comment>
<keyword evidence="4" id="KW-1185">Reference proteome</keyword>
<dbReference type="Pfam" id="PF09681">
    <property type="entry name" value="Phage_rep_org_N"/>
    <property type="match status" value="1"/>
</dbReference>
<gene>
    <name evidence="3" type="ORF">KYD98_16185</name>
</gene>
<dbReference type="Proteomes" id="UP001519921">
    <property type="component" value="Unassembled WGS sequence"/>
</dbReference>
<evidence type="ECO:0000259" key="2">
    <source>
        <dbReference type="Pfam" id="PF09681"/>
    </source>
</evidence>
<protein>
    <submittedName>
        <fullName evidence="3">Phage replisome organizer N-terminal domain-containing protein</fullName>
    </submittedName>
</protein>
<sequence>MRERKFVKLRVDMYEDTKFKIIDRMEERDVIHYIWTRLLALAGKVNLEGKLYMSKNIPYTVETLSIEFNRSIEKVTLALNVFKDLEMVELTDDNVYKVRNFAKHQNIKVKESIEHKDENAKYKEKEDLSHKKSKDKEFIKERKDINENIDKTDKIENEKKSLNEKFKNQDYIEKEFKNFNIQETKNSSKNKKGLSKETLEGFTKEHQNSNMTLLNGKSNNSSDNKVKNKCKENKIESVNVLEFKNEDSKKKEKNNKMLYKKKKHCNKINTDIDFEFREDGNKNNIDDICMEEDMGEGCEWNDGNNIEGDIVKIFKLSNSI</sequence>
<dbReference type="RefSeq" id="WP_219781085.1">
    <property type="nucleotide sequence ID" value="NZ_JAHXPT010000016.1"/>
</dbReference>
<reference evidence="3 4" key="1">
    <citation type="submission" date="2021-07" db="EMBL/GenBank/DDBJ databases">
        <title>Clostridium weizhouense sp. nov., an anaerobic bacterium isolated from activated sludge of Petroleum wastewater.</title>
        <authorList>
            <person name="Li Q."/>
        </authorList>
    </citation>
    <scope>NUCLEOTIDE SEQUENCE [LARGE SCALE GENOMIC DNA]</scope>
    <source>
        <strain evidence="3 4">YB-6</strain>
    </source>
</reference>
<accession>A0ABS7ASH3</accession>
<evidence type="ECO:0000313" key="3">
    <source>
        <dbReference type="EMBL" id="MBW6411623.1"/>
    </source>
</evidence>